<evidence type="ECO:0000259" key="2">
    <source>
        <dbReference type="SMART" id="SM01204"/>
    </source>
</evidence>
<dbReference type="RefSeq" id="WP_089144505.1">
    <property type="nucleotide sequence ID" value="NZ_LUGD01000051.1"/>
</dbReference>
<protein>
    <recommendedName>
        <fullName evidence="5">FIST C-domain domain-containing protein</fullName>
    </recommendedName>
</protein>
<evidence type="ECO:0000313" key="3">
    <source>
        <dbReference type="EMBL" id="OXS40879.1"/>
    </source>
</evidence>
<dbReference type="Proteomes" id="UP000215261">
    <property type="component" value="Unassembled WGS sequence"/>
</dbReference>
<sequence length="362" mass="39808">MKAKLGSSHQQELTAALAEALADVRQATFILVQTTLGDLKQVATYLQTNFPGAASLATSGQSYLATGAGQTLVAVAFEAGVAVETGVLTKLATAPLRDLYTLEQKLQAIKPNQQNTICLEYCTNDEEVTVSSMNVALEKYGVTLLGGSVFDEQKCTGEVLVDGQVYQDACGFALIKNLDGKINTYSENIYEPVSNASRHIATKVDLKTKTLVELDNQPAAEVYSQETGLPAQQIIENVLNQPLGRLVGDNYYIFSMHELAVNGALVNYKRVNKNDTVAILQLADYQTINRQTLERIKRDNPRPELILSFNCIFRHQLFQKEGYLPTYLRQMGTLGPYLGYVCGGEQYGKQHVNQTMICAVFE</sequence>
<dbReference type="Pfam" id="PF10442">
    <property type="entry name" value="FIST_C"/>
    <property type="match status" value="1"/>
</dbReference>
<evidence type="ECO:0000313" key="4">
    <source>
        <dbReference type="Proteomes" id="UP000215261"/>
    </source>
</evidence>
<dbReference type="PANTHER" id="PTHR40252:SF2">
    <property type="entry name" value="BLR0328 PROTEIN"/>
    <property type="match status" value="1"/>
</dbReference>
<comment type="caution">
    <text evidence="3">The sequence shown here is derived from an EMBL/GenBank/DDBJ whole genome shotgun (WGS) entry which is preliminary data.</text>
</comment>
<dbReference type="InterPro" id="IPR019494">
    <property type="entry name" value="FIST_C"/>
</dbReference>
<dbReference type="Pfam" id="PF08495">
    <property type="entry name" value="FIST"/>
    <property type="match status" value="1"/>
</dbReference>
<evidence type="ECO:0000259" key="1">
    <source>
        <dbReference type="SMART" id="SM00897"/>
    </source>
</evidence>
<dbReference type="SMART" id="SM00897">
    <property type="entry name" value="FIST"/>
    <property type="match status" value="1"/>
</dbReference>
<evidence type="ECO:0008006" key="5">
    <source>
        <dbReference type="Google" id="ProtNLM"/>
    </source>
</evidence>
<proteinExistence type="predicted"/>
<accession>A0A231PW50</accession>
<dbReference type="SMART" id="SM01204">
    <property type="entry name" value="FIST_C"/>
    <property type="match status" value="1"/>
</dbReference>
<dbReference type="AlphaFoldDB" id="A0A231PW50"/>
<gene>
    <name evidence="3" type="ORF">AYP69_03910</name>
</gene>
<feature type="domain" description="FIST C-domain" evidence="2">
    <location>
        <begin position="219"/>
        <end position="349"/>
    </location>
</feature>
<organism evidence="3 4">
    <name type="scientific">Ligilactobacillus agilis</name>
    <dbReference type="NCBI Taxonomy" id="1601"/>
    <lineage>
        <taxon>Bacteria</taxon>
        <taxon>Bacillati</taxon>
        <taxon>Bacillota</taxon>
        <taxon>Bacilli</taxon>
        <taxon>Lactobacillales</taxon>
        <taxon>Lactobacillaceae</taxon>
        <taxon>Ligilactobacillus</taxon>
    </lineage>
</organism>
<name>A0A231PW50_9LACO</name>
<feature type="domain" description="FIST" evidence="1">
    <location>
        <begin position="26"/>
        <end position="218"/>
    </location>
</feature>
<dbReference type="InterPro" id="IPR013702">
    <property type="entry name" value="FIST_domain_N"/>
</dbReference>
<dbReference type="PANTHER" id="PTHR40252">
    <property type="entry name" value="BLR0328 PROTEIN"/>
    <property type="match status" value="1"/>
</dbReference>
<reference evidence="3 4" key="1">
    <citation type="submission" date="2016-03" db="EMBL/GenBank/DDBJ databases">
        <title>Sequencing of Lactobacillus Species from Commercial Turkeys.</title>
        <authorList>
            <person name="Johnson T.J."/>
            <person name="Youmans B.P."/>
            <person name="Case K.A."/>
        </authorList>
    </citation>
    <scope>NUCLEOTIDE SEQUENCE [LARGE SCALE GENOMIC DNA]</scope>
    <source>
        <strain evidence="3 4">UMNLA1</strain>
    </source>
</reference>
<dbReference type="EMBL" id="LUGO01000036">
    <property type="protein sequence ID" value="OXS40879.1"/>
    <property type="molecule type" value="Genomic_DNA"/>
</dbReference>